<evidence type="ECO:0000313" key="2">
    <source>
        <dbReference type="EMBL" id="MBC5766387.1"/>
    </source>
</evidence>
<keyword evidence="3" id="KW-1185">Reference proteome</keyword>
<name>A0A923S6Q4_9BURK</name>
<proteinExistence type="predicted"/>
<accession>A0A923S6Q4</accession>
<evidence type="ECO:0000256" key="1">
    <source>
        <dbReference type="SAM" id="MobiDB-lite"/>
    </source>
</evidence>
<evidence type="ECO:0000313" key="3">
    <source>
        <dbReference type="Proteomes" id="UP000596827"/>
    </source>
</evidence>
<feature type="region of interest" description="Disordered" evidence="1">
    <location>
        <begin position="23"/>
        <end position="47"/>
    </location>
</feature>
<dbReference type="InterPro" id="IPR023296">
    <property type="entry name" value="Glyco_hydro_beta-prop_sf"/>
</dbReference>
<gene>
    <name evidence="2" type="ORF">H8R02_18100</name>
</gene>
<dbReference type="AlphaFoldDB" id="A0A923S6Q4"/>
<reference evidence="2" key="1">
    <citation type="submission" date="2020-08" db="EMBL/GenBank/DDBJ databases">
        <title>Ramlibacter sp. GTP1 16S ribosomal RNA gene genome sequencing and assembly.</title>
        <authorList>
            <person name="Kang M."/>
        </authorList>
    </citation>
    <scope>NUCLEOTIDE SEQUENCE</scope>
    <source>
        <strain evidence="2">GTP1</strain>
    </source>
</reference>
<protein>
    <submittedName>
        <fullName evidence="2">Uncharacterized protein</fullName>
    </submittedName>
</protein>
<dbReference type="PROSITE" id="PS51257">
    <property type="entry name" value="PROKAR_LIPOPROTEIN"/>
    <property type="match status" value="1"/>
</dbReference>
<comment type="caution">
    <text evidence="2">The sequence shown here is derived from an EMBL/GenBank/DDBJ whole genome shotgun (WGS) entry which is preliminary data.</text>
</comment>
<dbReference type="SUPFAM" id="SSF75005">
    <property type="entry name" value="Arabinanase/levansucrase/invertase"/>
    <property type="match status" value="1"/>
</dbReference>
<dbReference type="RefSeq" id="WP_187082860.1">
    <property type="nucleotide sequence ID" value="NZ_JACORU010000006.1"/>
</dbReference>
<dbReference type="Proteomes" id="UP000596827">
    <property type="component" value="Unassembled WGS sequence"/>
</dbReference>
<sequence length="387" mass="39937">MDARLASLVLALPLACGCGGGGGGGSPASPTASTPTAPATTTTTTTTPAAAATAGTAFFYQDVGIGGNSVRAGITTDGRNITSYNSSVLRWTLPSATGVYADAVFSRLSNGRWVMAAATTLTDPRGALALQIHESSCPAVTDANVKVLGRSSASGCENAGALAMGKHSQVFEVNGSRYMFGMTNSRVILMRLTDATRGIANLSSICVRRTAATTLSELAWGEATTVLDSARAPGLFLSDTAIARRTDGTWVLFVKGIASNNGCTEASLCELCARGIYRSTSTDLINWSTPERVVSQASVPDAYTAPDGRVWLYWQDFGPACTAQNVQLAGRAPIRGAPESDFTASAPVSIPGEAFEANTNLHYPTNGNPVLLPDAAATAAFNACFGR</sequence>
<organism evidence="2 3">
    <name type="scientific">Ramlibacter albus</name>
    <dbReference type="NCBI Taxonomy" id="2079448"/>
    <lineage>
        <taxon>Bacteria</taxon>
        <taxon>Pseudomonadati</taxon>
        <taxon>Pseudomonadota</taxon>
        <taxon>Betaproteobacteria</taxon>
        <taxon>Burkholderiales</taxon>
        <taxon>Comamonadaceae</taxon>
        <taxon>Ramlibacter</taxon>
    </lineage>
</organism>
<dbReference type="EMBL" id="JACORU010000006">
    <property type="protein sequence ID" value="MBC5766387.1"/>
    <property type="molecule type" value="Genomic_DNA"/>
</dbReference>
<feature type="compositionally biased region" description="Low complexity" evidence="1">
    <location>
        <begin position="27"/>
        <end position="47"/>
    </location>
</feature>